<dbReference type="InterPro" id="IPR012925">
    <property type="entry name" value="TipAS_dom"/>
</dbReference>
<dbReference type="InterPro" id="IPR000551">
    <property type="entry name" value="MerR-type_HTH_dom"/>
</dbReference>
<dbReference type="InterPro" id="IPR036244">
    <property type="entry name" value="TipA-like_antibiotic-bd"/>
</dbReference>
<dbReference type="SUPFAM" id="SSF89082">
    <property type="entry name" value="Antibiotic binding domain of TipA-like multidrug resistance regulators"/>
    <property type="match status" value="1"/>
</dbReference>
<dbReference type="PANTHER" id="PTHR30204">
    <property type="entry name" value="REDOX-CYCLING DRUG-SENSING TRANSCRIPTIONAL ACTIVATOR SOXR"/>
    <property type="match status" value="1"/>
</dbReference>
<dbReference type="SMART" id="SM00422">
    <property type="entry name" value="HTH_MERR"/>
    <property type="match status" value="1"/>
</dbReference>
<dbReference type="PROSITE" id="PS50937">
    <property type="entry name" value="HTH_MERR_2"/>
    <property type="match status" value="1"/>
</dbReference>
<keyword evidence="2 6" id="KW-0238">DNA-binding</keyword>
<dbReference type="PANTHER" id="PTHR30204:SF90">
    <property type="entry name" value="HTH-TYPE TRANSCRIPTIONAL ACTIVATOR MTA"/>
    <property type="match status" value="1"/>
</dbReference>
<evidence type="ECO:0000259" key="5">
    <source>
        <dbReference type="PROSITE" id="PS50937"/>
    </source>
</evidence>
<dbReference type="EMBL" id="FOMX01000043">
    <property type="protein sequence ID" value="SFF29689.1"/>
    <property type="molecule type" value="Genomic_DNA"/>
</dbReference>
<dbReference type="Proteomes" id="UP000199400">
    <property type="component" value="Unassembled WGS sequence"/>
</dbReference>
<evidence type="ECO:0000313" key="7">
    <source>
        <dbReference type="Proteomes" id="UP000199400"/>
    </source>
</evidence>
<dbReference type="InterPro" id="IPR047057">
    <property type="entry name" value="MerR_fam"/>
</dbReference>
<dbReference type="Pfam" id="PF07739">
    <property type="entry name" value="TipAS"/>
    <property type="match status" value="1"/>
</dbReference>
<evidence type="ECO:0000313" key="6">
    <source>
        <dbReference type="EMBL" id="SFF29689.1"/>
    </source>
</evidence>
<organism evidence="6 7">
    <name type="scientific">Nannocystis exedens</name>
    <dbReference type="NCBI Taxonomy" id="54"/>
    <lineage>
        <taxon>Bacteria</taxon>
        <taxon>Pseudomonadati</taxon>
        <taxon>Myxococcota</taxon>
        <taxon>Polyangia</taxon>
        <taxon>Nannocystales</taxon>
        <taxon>Nannocystaceae</taxon>
        <taxon>Nannocystis</taxon>
    </lineage>
</organism>
<reference evidence="7" key="1">
    <citation type="submission" date="2016-10" db="EMBL/GenBank/DDBJ databases">
        <authorList>
            <person name="Varghese N."/>
            <person name="Submissions S."/>
        </authorList>
    </citation>
    <scope>NUCLEOTIDE SEQUENCE [LARGE SCALE GENOMIC DNA]</scope>
    <source>
        <strain evidence="7">ATCC 25963</strain>
    </source>
</reference>
<evidence type="ECO:0000256" key="3">
    <source>
        <dbReference type="ARBA" id="ARBA00023159"/>
    </source>
</evidence>
<name>A0A1I2HIZ4_9BACT</name>
<dbReference type="Gene3D" id="1.10.1660.10">
    <property type="match status" value="1"/>
</dbReference>
<dbReference type="InterPro" id="IPR009061">
    <property type="entry name" value="DNA-bd_dom_put_sf"/>
</dbReference>
<protein>
    <submittedName>
        <fullName evidence="6">DNA-binding transcriptional regulator, MerR family</fullName>
    </submittedName>
</protein>
<keyword evidence="7" id="KW-1185">Reference proteome</keyword>
<dbReference type="GO" id="GO:0003677">
    <property type="term" value="F:DNA binding"/>
    <property type="evidence" value="ECO:0007669"/>
    <property type="project" value="UniProtKB-KW"/>
</dbReference>
<evidence type="ECO:0000256" key="1">
    <source>
        <dbReference type="ARBA" id="ARBA00023015"/>
    </source>
</evidence>
<dbReference type="Gene3D" id="1.10.490.50">
    <property type="entry name" value="Antibiotic binding domain of TipA-like multidrug resistance regulators"/>
    <property type="match status" value="1"/>
</dbReference>
<evidence type="ECO:0000256" key="4">
    <source>
        <dbReference type="ARBA" id="ARBA00023163"/>
    </source>
</evidence>
<proteinExistence type="predicted"/>
<dbReference type="AlphaFoldDB" id="A0A1I2HIZ4"/>
<dbReference type="PRINTS" id="PR00040">
    <property type="entry name" value="HTHMERR"/>
</dbReference>
<dbReference type="OrthoDB" id="9792348at2"/>
<keyword evidence="1" id="KW-0805">Transcription regulation</keyword>
<dbReference type="GO" id="GO:0003700">
    <property type="term" value="F:DNA-binding transcription factor activity"/>
    <property type="evidence" value="ECO:0007669"/>
    <property type="project" value="InterPro"/>
</dbReference>
<dbReference type="RefSeq" id="WP_096331937.1">
    <property type="nucleotide sequence ID" value="NZ_FOMX01000043.1"/>
</dbReference>
<dbReference type="STRING" id="54.SAMN02745121_07998"/>
<dbReference type="PROSITE" id="PS00552">
    <property type="entry name" value="HTH_MERR_1"/>
    <property type="match status" value="1"/>
</dbReference>
<accession>A0A1I2HIZ4</accession>
<keyword evidence="4" id="KW-0804">Transcription</keyword>
<evidence type="ECO:0000256" key="2">
    <source>
        <dbReference type="ARBA" id="ARBA00023125"/>
    </source>
</evidence>
<dbReference type="CDD" id="cd01106">
    <property type="entry name" value="HTH_TipAL-Mta"/>
    <property type="match status" value="1"/>
</dbReference>
<feature type="domain" description="HTH merR-type" evidence="5">
    <location>
        <begin position="2"/>
        <end position="71"/>
    </location>
</feature>
<gene>
    <name evidence="6" type="ORF">SAMN02745121_07998</name>
</gene>
<dbReference type="Pfam" id="PF13411">
    <property type="entry name" value="MerR_1"/>
    <property type="match status" value="1"/>
</dbReference>
<dbReference type="SUPFAM" id="SSF46955">
    <property type="entry name" value="Putative DNA-binding domain"/>
    <property type="match status" value="1"/>
</dbReference>
<keyword evidence="3" id="KW-0010">Activator</keyword>
<sequence>MALTVSQVAEIAGVSVRTLHHYDEIGLLRPSGRSAAGYRLYNDADLARLQQVMFFRELEIPLQEIRRALSDPEFDIAAALRMQRQLLSEKAARLHALLSAVDAALARLGNEEPMTREEMIQMFDGFDPSAYEAEVEQRWGQSEAYQESKRRTARYTKQDWQQIKSEAEATFARLADLMTAGVAPDAPEAMDAAEAHRQHIDRWFYPCSHAFHRGLGRLYVDDPRFTANIDKTRPGLAAYAAAAFAANADRAKPPA</sequence>